<proteinExistence type="predicted"/>
<evidence type="ECO:0000313" key="2">
    <source>
        <dbReference type="Proteomes" id="UP000503197"/>
    </source>
</evidence>
<dbReference type="Proteomes" id="UP000503197">
    <property type="component" value="Chromosome"/>
</dbReference>
<sequence>MSLTKDALQHLEANHKTGTEAAEGHALIVGDNFKLVDMEKYQDNRRRFRGQFKTKGLRDFISYVSARQADAPVFIDRDAMAACSYLDIGDKSLPGHCDHSATLNLPKTPEFSAYLNADGSTFGQEEMVEVVEDWGHLLTFENSKGEALERGKVIHAFRKVSLDDLTSIESDKQEHSSRVGVMNSVTVKNADRLPTVIYWKLNPYEGLTERTLAMRVSSKTKGGPSFGLRAIALDAAEEEIAAEFAKLVTDGLPESECLLGTFQP</sequence>
<evidence type="ECO:0000313" key="1">
    <source>
        <dbReference type="EMBL" id="BCA91929.1"/>
    </source>
</evidence>
<organism evidence="1 2">
    <name type="scientific">Vreelandella aquamarina</name>
    <dbReference type="NCBI Taxonomy" id="77097"/>
    <lineage>
        <taxon>Bacteria</taxon>
        <taxon>Pseudomonadati</taxon>
        <taxon>Pseudomonadota</taxon>
        <taxon>Gammaproteobacteria</taxon>
        <taxon>Oceanospirillales</taxon>
        <taxon>Halomonadaceae</taxon>
        <taxon>Vreelandella</taxon>
    </lineage>
</organism>
<gene>
    <name evidence="1" type="ORF">HMSLTHF_17040</name>
</gene>
<protein>
    <recommendedName>
        <fullName evidence="3">DUF2303 family protein</fullName>
    </recommendedName>
</protein>
<dbReference type="EMBL" id="AP022821">
    <property type="protein sequence ID" value="BCA91929.1"/>
    <property type="molecule type" value="Genomic_DNA"/>
</dbReference>
<dbReference type="RefSeq" id="WP_172416200.1">
    <property type="nucleotide sequence ID" value="NZ_AP022821.1"/>
</dbReference>
<dbReference type="Pfam" id="PF10065">
    <property type="entry name" value="DUF2303"/>
    <property type="match status" value="1"/>
</dbReference>
<dbReference type="InterPro" id="IPR019276">
    <property type="entry name" value="DUF2303"/>
</dbReference>
<dbReference type="AlphaFoldDB" id="A0A6F8SUT5"/>
<evidence type="ECO:0008006" key="3">
    <source>
        <dbReference type="Google" id="ProtNLM"/>
    </source>
</evidence>
<reference evidence="1 2" key="1">
    <citation type="submission" date="2020-02" db="EMBL/GenBank/DDBJ databases">
        <title>Complete Genome Sequence of Halomonas meridiana strain BAA-801, Isolated from Deep Sea Thermal Vent.</title>
        <authorList>
            <person name="Takahashi Y."/>
            <person name="Takahashi H."/>
            <person name="Galipon J."/>
            <person name="Arakawa K."/>
        </authorList>
    </citation>
    <scope>NUCLEOTIDE SEQUENCE [LARGE SCALE GENOMIC DNA]</scope>
    <source>
        <strain evidence="1 2">Slthf1</strain>
    </source>
</reference>
<accession>A0A6F8SUT5</accession>
<name>A0A6F8SUT5_9GAMM</name>